<dbReference type="GO" id="GO:0005634">
    <property type="term" value="C:nucleus"/>
    <property type="evidence" value="ECO:0007669"/>
    <property type="project" value="TreeGrafter"/>
</dbReference>
<keyword evidence="1" id="KW-0863">Zinc-finger</keyword>
<protein>
    <submittedName>
        <fullName evidence="4">Yin/yang transcription factor</fullName>
    </submittedName>
</protein>
<evidence type="ECO:0000313" key="5">
    <source>
        <dbReference type="Proteomes" id="UP000237105"/>
    </source>
</evidence>
<evidence type="ECO:0000313" key="4">
    <source>
        <dbReference type="EMBL" id="PON46563.1"/>
    </source>
</evidence>
<dbReference type="PANTHER" id="PTHR46353">
    <property type="entry name" value="ZINC FINGER PROTEIN 5"/>
    <property type="match status" value="1"/>
</dbReference>
<evidence type="ECO:0000256" key="1">
    <source>
        <dbReference type="PROSITE-ProRule" id="PRU00042"/>
    </source>
</evidence>
<feature type="domain" description="C2H2-type" evidence="3">
    <location>
        <begin position="89"/>
        <end position="116"/>
    </location>
</feature>
<comment type="caution">
    <text evidence="4">The sequence shown here is derived from an EMBL/GenBank/DDBJ whole genome shotgun (WGS) entry which is preliminary data.</text>
</comment>
<dbReference type="Proteomes" id="UP000237105">
    <property type="component" value="Unassembled WGS sequence"/>
</dbReference>
<dbReference type="InterPro" id="IPR044299">
    <property type="entry name" value="GIS3/ZFP5/ZFP6"/>
</dbReference>
<dbReference type="EMBL" id="JXTB01000309">
    <property type="protein sequence ID" value="PON46563.1"/>
    <property type="molecule type" value="Genomic_DNA"/>
</dbReference>
<reference evidence="5" key="1">
    <citation type="submission" date="2016-06" db="EMBL/GenBank/DDBJ databases">
        <title>Parallel loss of symbiosis genes in relatives of nitrogen-fixing non-legume Parasponia.</title>
        <authorList>
            <person name="Van Velzen R."/>
            <person name="Holmer R."/>
            <person name="Bu F."/>
            <person name="Rutten L."/>
            <person name="Van Zeijl A."/>
            <person name="Liu W."/>
            <person name="Santuari L."/>
            <person name="Cao Q."/>
            <person name="Sharma T."/>
            <person name="Shen D."/>
            <person name="Roswanjaya Y."/>
            <person name="Wardhani T."/>
            <person name="Kalhor M.S."/>
            <person name="Jansen J."/>
            <person name="Van den Hoogen J."/>
            <person name="Gungor B."/>
            <person name="Hartog M."/>
            <person name="Hontelez J."/>
            <person name="Verver J."/>
            <person name="Yang W.-C."/>
            <person name="Schijlen E."/>
            <person name="Repin R."/>
            <person name="Schilthuizen M."/>
            <person name="Schranz E."/>
            <person name="Heidstra R."/>
            <person name="Miyata K."/>
            <person name="Fedorova E."/>
            <person name="Kohlen W."/>
            <person name="Bisseling T."/>
            <person name="Smit S."/>
            <person name="Geurts R."/>
        </authorList>
    </citation>
    <scope>NUCLEOTIDE SEQUENCE [LARGE SCALE GENOMIC DNA]</scope>
    <source>
        <strain evidence="5">cv. WU1-14</strain>
    </source>
</reference>
<feature type="region of interest" description="Disordered" evidence="2">
    <location>
        <begin position="47"/>
        <end position="86"/>
    </location>
</feature>
<dbReference type="FunFam" id="3.30.160.60:FF:002732">
    <property type="entry name" value="zinc finger protein 5"/>
    <property type="match status" value="1"/>
</dbReference>
<accession>A0A2P5BCN7</accession>
<dbReference type="GO" id="GO:0003700">
    <property type="term" value="F:DNA-binding transcription factor activity"/>
    <property type="evidence" value="ECO:0007669"/>
    <property type="project" value="TreeGrafter"/>
</dbReference>
<dbReference type="GO" id="GO:0010090">
    <property type="term" value="P:trichome morphogenesis"/>
    <property type="evidence" value="ECO:0007669"/>
    <property type="project" value="InterPro"/>
</dbReference>
<dbReference type="AlphaFoldDB" id="A0A2P5BCN7"/>
<dbReference type="Gene3D" id="3.30.160.60">
    <property type="entry name" value="Classic Zinc Finger"/>
    <property type="match status" value="1"/>
</dbReference>
<keyword evidence="5" id="KW-1185">Reference proteome</keyword>
<name>A0A2P5BCN7_PARAD</name>
<dbReference type="PANTHER" id="PTHR46353:SF5">
    <property type="entry name" value="ZINC FINGER PROTEIN 5"/>
    <property type="match status" value="1"/>
</dbReference>
<dbReference type="OrthoDB" id="1939583at2759"/>
<dbReference type="SUPFAM" id="SSF57667">
    <property type="entry name" value="beta-beta-alpha zinc fingers"/>
    <property type="match status" value="1"/>
</dbReference>
<dbReference type="STRING" id="3476.A0A2P5BCN7"/>
<feature type="compositionally biased region" description="Polar residues" evidence="2">
    <location>
        <begin position="1"/>
        <end position="11"/>
    </location>
</feature>
<dbReference type="GO" id="GO:0008270">
    <property type="term" value="F:zinc ion binding"/>
    <property type="evidence" value="ECO:0007669"/>
    <property type="project" value="UniProtKB-KW"/>
</dbReference>
<dbReference type="InterPro" id="IPR013087">
    <property type="entry name" value="Znf_C2H2_type"/>
</dbReference>
<dbReference type="GO" id="GO:0000976">
    <property type="term" value="F:transcription cis-regulatory region binding"/>
    <property type="evidence" value="ECO:0007669"/>
    <property type="project" value="TreeGrafter"/>
</dbReference>
<feature type="region of interest" description="Disordered" evidence="2">
    <location>
        <begin position="1"/>
        <end position="22"/>
    </location>
</feature>
<dbReference type="InterPro" id="IPR036236">
    <property type="entry name" value="Znf_C2H2_sf"/>
</dbReference>
<organism evidence="4 5">
    <name type="scientific">Parasponia andersonii</name>
    <name type="common">Sponia andersonii</name>
    <dbReference type="NCBI Taxonomy" id="3476"/>
    <lineage>
        <taxon>Eukaryota</taxon>
        <taxon>Viridiplantae</taxon>
        <taxon>Streptophyta</taxon>
        <taxon>Embryophyta</taxon>
        <taxon>Tracheophyta</taxon>
        <taxon>Spermatophyta</taxon>
        <taxon>Magnoliopsida</taxon>
        <taxon>eudicotyledons</taxon>
        <taxon>Gunneridae</taxon>
        <taxon>Pentapetalae</taxon>
        <taxon>rosids</taxon>
        <taxon>fabids</taxon>
        <taxon>Rosales</taxon>
        <taxon>Cannabaceae</taxon>
        <taxon>Parasponia</taxon>
    </lineage>
</organism>
<dbReference type="GO" id="GO:0009736">
    <property type="term" value="P:cytokinin-activated signaling pathway"/>
    <property type="evidence" value="ECO:0007669"/>
    <property type="project" value="TreeGrafter"/>
</dbReference>
<dbReference type="PROSITE" id="PS00028">
    <property type="entry name" value="ZINC_FINGER_C2H2_1"/>
    <property type="match status" value="1"/>
</dbReference>
<evidence type="ECO:0000259" key="3">
    <source>
        <dbReference type="PROSITE" id="PS50157"/>
    </source>
</evidence>
<dbReference type="PROSITE" id="PS50157">
    <property type="entry name" value="ZINC_FINGER_C2H2_2"/>
    <property type="match status" value="1"/>
</dbReference>
<keyword evidence="1" id="KW-0479">Metal-binding</keyword>
<sequence>MAKGASNQFSSACDGENGHGYSAGSSIEKKLKLFGFELNPCKNDGDITSLKGSAEGDESVNSSNSVSYGKDKLSKEKSSSSTEPDDKKFECQYCFKEFANSQALGGHQNAHKKERMKKKRLQLQARKASINYYLQPFQNNPAFSYHNSRTTPLFYDANSYASDFTIYDESHQISFNPFDSDSSHIQQGSHVSKWYSLPSCNSTVPFQQDTSCTFTFTHAAERSGSGNGSVIFKPSPLSGPKQSCKSLDLQLGLGFESNIQSST</sequence>
<keyword evidence="1" id="KW-0862">Zinc</keyword>
<dbReference type="GO" id="GO:0009740">
    <property type="term" value="P:gibberellic acid mediated signaling pathway"/>
    <property type="evidence" value="ECO:0007669"/>
    <property type="project" value="TreeGrafter"/>
</dbReference>
<gene>
    <name evidence="4" type="ORF">PanWU01x14_250950</name>
</gene>
<proteinExistence type="predicted"/>
<feature type="compositionally biased region" description="Basic and acidic residues" evidence="2">
    <location>
        <begin position="69"/>
        <end position="86"/>
    </location>
</feature>
<evidence type="ECO:0000256" key="2">
    <source>
        <dbReference type="SAM" id="MobiDB-lite"/>
    </source>
</evidence>